<dbReference type="Pfam" id="PF22608">
    <property type="entry name" value="DNAX_ATPase_lid"/>
    <property type="match status" value="1"/>
</dbReference>
<comment type="catalytic activity">
    <reaction evidence="11">
        <text>DNA(n) + a 2'-deoxyribonucleoside 5'-triphosphate = DNA(n+1) + diphosphate</text>
        <dbReference type="Rhea" id="RHEA:22508"/>
        <dbReference type="Rhea" id="RHEA-COMP:17339"/>
        <dbReference type="Rhea" id="RHEA-COMP:17340"/>
        <dbReference type="ChEBI" id="CHEBI:33019"/>
        <dbReference type="ChEBI" id="CHEBI:61560"/>
        <dbReference type="ChEBI" id="CHEBI:173112"/>
        <dbReference type="EC" id="2.7.7.7"/>
    </reaction>
</comment>
<feature type="region of interest" description="Disordered" evidence="12">
    <location>
        <begin position="527"/>
        <end position="550"/>
    </location>
</feature>
<evidence type="ECO:0000259" key="13">
    <source>
        <dbReference type="SMART" id="SM00382"/>
    </source>
</evidence>
<dbReference type="FunFam" id="3.40.50.300:FF:000014">
    <property type="entry name" value="DNA polymerase III subunit gamma/tau"/>
    <property type="match status" value="1"/>
</dbReference>
<proteinExistence type="inferred from homology"/>
<evidence type="ECO:0000256" key="10">
    <source>
        <dbReference type="ARBA" id="ARBA00022932"/>
    </source>
</evidence>
<evidence type="ECO:0000256" key="6">
    <source>
        <dbReference type="ARBA" id="ARBA00022723"/>
    </source>
</evidence>
<keyword evidence="5" id="KW-0235">DNA replication</keyword>
<dbReference type="InterPro" id="IPR003593">
    <property type="entry name" value="AAA+_ATPase"/>
</dbReference>
<keyword evidence="3" id="KW-0808">Transferase</keyword>
<dbReference type="GO" id="GO:0009360">
    <property type="term" value="C:DNA polymerase III complex"/>
    <property type="evidence" value="ECO:0007669"/>
    <property type="project" value="InterPro"/>
</dbReference>
<dbReference type="EMBL" id="NOII01000025">
    <property type="protein sequence ID" value="OYD56231.1"/>
    <property type="molecule type" value="Genomic_DNA"/>
</dbReference>
<evidence type="ECO:0000256" key="4">
    <source>
        <dbReference type="ARBA" id="ARBA00022695"/>
    </source>
</evidence>
<dbReference type="Pfam" id="PF12169">
    <property type="entry name" value="DNA_pol3_gamma3"/>
    <property type="match status" value="1"/>
</dbReference>
<dbReference type="OrthoDB" id="9810148at2"/>
<dbReference type="Pfam" id="PF20964">
    <property type="entry name" value="DnaX_C"/>
    <property type="match status" value="1"/>
</dbReference>
<dbReference type="Proteomes" id="UP000215059">
    <property type="component" value="Unassembled WGS sequence"/>
</dbReference>
<dbReference type="PRINTS" id="PR00300">
    <property type="entry name" value="CLPPROTEASEA"/>
</dbReference>
<dbReference type="PANTHER" id="PTHR11669">
    <property type="entry name" value="REPLICATION FACTOR C / DNA POLYMERASE III GAMMA-TAU SUBUNIT"/>
    <property type="match status" value="1"/>
</dbReference>
<dbReference type="InterPro" id="IPR012763">
    <property type="entry name" value="DNA_pol_III_sug/sutau_N"/>
</dbReference>
<keyword evidence="15" id="KW-1185">Reference proteome</keyword>
<dbReference type="NCBIfam" id="TIGR02397">
    <property type="entry name" value="dnaX_nterm"/>
    <property type="match status" value="1"/>
</dbReference>
<dbReference type="SUPFAM" id="SSF52540">
    <property type="entry name" value="P-loop containing nucleoside triphosphate hydrolases"/>
    <property type="match status" value="1"/>
</dbReference>
<dbReference type="InterPro" id="IPR048448">
    <property type="entry name" value="DnaX-like_C"/>
</dbReference>
<dbReference type="CDD" id="cd00009">
    <property type="entry name" value="AAA"/>
    <property type="match status" value="1"/>
</dbReference>
<keyword evidence="8" id="KW-0862">Zinc</keyword>
<reference evidence="14 15" key="1">
    <citation type="submission" date="2017-07" db="EMBL/GenBank/DDBJ databases">
        <title>Fictibacillus sp. nov. GDSW-R2A3 Genome sequencing and assembly.</title>
        <authorList>
            <person name="Mayilraj S."/>
        </authorList>
    </citation>
    <scope>NUCLEOTIDE SEQUENCE [LARGE SCALE GENOMIC DNA]</scope>
    <source>
        <strain evidence="14 15">GDSW-R2A3</strain>
    </source>
</reference>
<dbReference type="Gene3D" id="3.40.50.300">
    <property type="entry name" value="P-loop containing nucleotide triphosphate hydrolases"/>
    <property type="match status" value="1"/>
</dbReference>
<evidence type="ECO:0000256" key="9">
    <source>
        <dbReference type="ARBA" id="ARBA00022840"/>
    </source>
</evidence>
<organism evidence="14 15">
    <name type="scientific">Fictibacillus aquaticus</name>
    <dbReference type="NCBI Taxonomy" id="2021314"/>
    <lineage>
        <taxon>Bacteria</taxon>
        <taxon>Bacillati</taxon>
        <taxon>Bacillota</taxon>
        <taxon>Bacilli</taxon>
        <taxon>Bacillales</taxon>
        <taxon>Fictibacillaceae</taxon>
        <taxon>Fictibacillus</taxon>
    </lineage>
</organism>
<dbReference type="AlphaFoldDB" id="A0A235F4N9"/>
<dbReference type="InterPro" id="IPR022754">
    <property type="entry name" value="DNA_pol_III_gamma-3"/>
</dbReference>
<keyword evidence="4" id="KW-0548">Nucleotidyltransferase</keyword>
<dbReference type="GO" id="GO:0005524">
    <property type="term" value="F:ATP binding"/>
    <property type="evidence" value="ECO:0007669"/>
    <property type="project" value="UniProtKB-KW"/>
</dbReference>
<feature type="domain" description="AAA+ ATPase" evidence="13">
    <location>
        <begin position="37"/>
        <end position="179"/>
    </location>
</feature>
<evidence type="ECO:0000313" key="15">
    <source>
        <dbReference type="Proteomes" id="UP000215059"/>
    </source>
</evidence>
<evidence type="ECO:0000256" key="1">
    <source>
        <dbReference type="ARBA" id="ARBA00006360"/>
    </source>
</evidence>
<comment type="caution">
    <text evidence="14">The sequence shown here is derived from an EMBL/GenBank/DDBJ whole genome shotgun (WGS) entry which is preliminary data.</text>
</comment>
<dbReference type="PANTHER" id="PTHR11669:SF0">
    <property type="entry name" value="PROTEIN STICHEL-LIKE 2"/>
    <property type="match status" value="1"/>
</dbReference>
<evidence type="ECO:0000256" key="2">
    <source>
        <dbReference type="ARBA" id="ARBA00012417"/>
    </source>
</evidence>
<dbReference type="Gene3D" id="1.10.8.60">
    <property type="match status" value="1"/>
</dbReference>
<sequence>MSYQALYRVWRPQSFEDVVGQEHITKTIQNALMQDKLSHAYLFSGPRGTGKTSVAKIIAKAANCEKAPVAEPCNECDACRGITDGSISDVLEIDAASNTGVDDIRDIRDKVKFAPSAVKYKVYIIDEVHMLSTGAFNALLKTLEEPPSHVIFILATTEPHKIPATIVSRCQRFDLKRISSRTIISRMKRILESTDIPAEDEALMLLARAAEGGMRDALSLLDQAISFSDEKVTVSDVLAVTGTASQQHLTQIAHSFYEKDVSTALQVSGELMHEGKDPVRLIGDLIYYFRDLLLYKTAPNLEELLERVRTDENFADFSAKADSDWIYSCISELNQAQQDMKWTNHPKIFLETTMIRICHQGKAVSAEGAAVSGDVGKLVQRIDQLENELRQLKQNGIAAAPEQPSQQQPAERRSFKGKASGISSGQIKEMLKKASKQNLMQLKSGWGEILEKVKVEKVSAFALLSGAEPAACSDDHFLLAFKHEIHSQMASADNIRSCVESAVYSTIGKSLSMMTILQPDWEKVKQEFIQEQQGQSPEAEKKKQEESDPLITEALKLVGDDLIEFEEE</sequence>
<evidence type="ECO:0000313" key="14">
    <source>
        <dbReference type="EMBL" id="OYD56231.1"/>
    </source>
</evidence>
<evidence type="ECO:0000256" key="8">
    <source>
        <dbReference type="ARBA" id="ARBA00022833"/>
    </source>
</evidence>
<dbReference type="InterPro" id="IPR050238">
    <property type="entry name" value="DNA_Rep/Repair_Clamp_Loader"/>
</dbReference>
<dbReference type="InterPro" id="IPR008921">
    <property type="entry name" value="DNA_pol3_clamp-load_cplx_C"/>
</dbReference>
<feature type="region of interest" description="Disordered" evidence="12">
    <location>
        <begin position="398"/>
        <end position="422"/>
    </location>
</feature>
<keyword evidence="9" id="KW-0067">ATP-binding</keyword>
<protein>
    <recommendedName>
        <fullName evidence="2">DNA-directed DNA polymerase</fullName>
        <ecNumber evidence="2">2.7.7.7</ecNumber>
    </recommendedName>
</protein>
<evidence type="ECO:0000256" key="5">
    <source>
        <dbReference type="ARBA" id="ARBA00022705"/>
    </source>
</evidence>
<evidence type="ECO:0000256" key="11">
    <source>
        <dbReference type="ARBA" id="ARBA00049244"/>
    </source>
</evidence>
<dbReference type="RefSeq" id="WP_094254014.1">
    <property type="nucleotide sequence ID" value="NZ_JBHLXL010000008.1"/>
</dbReference>
<keyword evidence="6" id="KW-0479">Metal-binding</keyword>
<dbReference type="CDD" id="cd18137">
    <property type="entry name" value="HLD_clamp_pol_III_gamma_tau"/>
    <property type="match status" value="1"/>
</dbReference>
<gene>
    <name evidence="14" type="ORF">CGZ90_18560</name>
</gene>
<dbReference type="SMART" id="SM00382">
    <property type="entry name" value="AAA"/>
    <property type="match status" value="1"/>
</dbReference>
<dbReference type="SUPFAM" id="SSF48019">
    <property type="entry name" value="post-AAA+ oligomerization domain-like"/>
    <property type="match status" value="1"/>
</dbReference>
<feature type="compositionally biased region" description="Low complexity" evidence="12">
    <location>
        <begin position="398"/>
        <end position="409"/>
    </location>
</feature>
<dbReference type="GO" id="GO:0006261">
    <property type="term" value="P:DNA-templated DNA replication"/>
    <property type="evidence" value="ECO:0007669"/>
    <property type="project" value="TreeGrafter"/>
</dbReference>
<dbReference type="Gene3D" id="1.20.272.10">
    <property type="match status" value="1"/>
</dbReference>
<evidence type="ECO:0000256" key="12">
    <source>
        <dbReference type="SAM" id="MobiDB-lite"/>
    </source>
</evidence>
<evidence type="ECO:0000256" key="3">
    <source>
        <dbReference type="ARBA" id="ARBA00022679"/>
    </source>
</evidence>
<name>A0A235F4N9_9BACL</name>
<keyword evidence="10" id="KW-0239">DNA-directed DNA polymerase</keyword>
<accession>A0A235F4N9</accession>
<dbReference type="InterPro" id="IPR001270">
    <property type="entry name" value="ClpA/B"/>
</dbReference>
<dbReference type="EC" id="2.7.7.7" evidence="2"/>
<dbReference type="GO" id="GO:0003677">
    <property type="term" value="F:DNA binding"/>
    <property type="evidence" value="ECO:0007669"/>
    <property type="project" value="InterPro"/>
</dbReference>
<dbReference type="GO" id="GO:0046872">
    <property type="term" value="F:metal ion binding"/>
    <property type="evidence" value="ECO:0007669"/>
    <property type="project" value="UniProtKB-KW"/>
</dbReference>
<dbReference type="InterPro" id="IPR027417">
    <property type="entry name" value="P-loop_NTPase"/>
</dbReference>
<comment type="similarity">
    <text evidence="1">Belongs to the DnaX/STICHEL family.</text>
</comment>
<dbReference type="Pfam" id="PF13177">
    <property type="entry name" value="DNA_pol3_delta2"/>
    <property type="match status" value="1"/>
</dbReference>
<keyword evidence="7" id="KW-0547">Nucleotide-binding</keyword>
<evidence type="ECO:0000256" key="7">
    <source>
        <dbReference type="ARBA" id="ARBA00022741"/>
    </source>
</evidence>
<dbReference type="GO" id="GO:0003887">
    <property type="term" value="F:DNA-directed DNA polymerase activity"/>
    <property type="evidence" value="ECO:0007669"/>
    <property type="project" value="UniProtKB-KW"/>
</dbReference>
<dbReference type="InterPro" id="IPR045085">
    <property type="entry name" value="HLD_clamp_pol_III_gamma_tau"/>
</dbReference>
<dbReference type="FunFam" id="1.10.8.60:FF:000013">
    <property type="entry name" value="DNA polymerase III subunit gamma/tau"/>
    <property type="match status" value="1"/>
</dbReference>
<dbReference type="NCBIfam" id="NF004046">
    <property type="entry name" value="PRK05563.1"/>
    <property type="match status" value="1"/>
</dbReference>